<feature type="compositionally biased region" description="Polar residues" evidence="1">
    <location>
        <begin position="672"/>
        <end position="681"/>
    </location>
</feature>
<feature type="region of interest" description="Disordered" evidence="1">
    <location>
        <begin position="633"/>
        <end position="731"/>
    </location>
</feature>
<gene>
    <name evidence="2" type="ORF">CGLO_04299</name>
</gene>
<name>T0LVE9_COLGC</name>
<feature type="region of interest" description="Disordered" evidence="1">
    <location>
        <begin position="200"/>
        <end position="315"/>
    </location>
</feature>
<dbReference type="OrthoDB" id="4829625at2759"/>
<feature type="region of interest" description="Disordered" evidence="1">
    <location>
        <begin position="95"/>
        <end position="132"/>
    </location>
</feature>
<feature type="region of interest" description="Disordered" evidence="1">
    <location>
        <begin position="1"/>
        <end position="80"/>
    </location>
</feature>
<evidence type="ECO:0000256" key="1">
    <source>
        <dbReference type="SAM" id="MobiDB-lite"/>
    </source>
</evidence>
<feature type="compositionally biased region" description="Polar residues" evidence="1">
    <location>
        <begin position="706"/>
        <end position="724"/>
    </location>
</feature>
<reference evidence="3" key="1">
    <citation type="journal article" date="2013" name="Mol. Plant Microbe Interact.">
        <title>Global aspects of pacC regulation of pathogenicity genes in Colletotrichum gloeosporioides as revealed by transcriptome analysis.</title>
        <authorList>
            <person name="Alkan N."/>
            <person name="Meng X."/>
            <person name="Friedlander G."/>
            <person name="Reuveni E."/>
            <person name="Sukno S."/>
            <person name="Sherman A."/>
            <person name="Thon M."/>
            <person name="Fluhr R."/>
            <person name="Prusky D."/>
        </authorList>
    </citation>
    <scope>NUCLEOTIDE SEQUENCE [LARGE SCALE GENOMIC DNA]</scope>
    <source>
        <strain evidence="3">Cg-14</strain>
    </source>
</reference>
<comment type="caution">
    <text evidence="2">The sequence shown here is derived from an EMBL/GenBank/DDBJ whole genome shotgun (WGS) entry which is preliminary data.</text>
</comment>
<feature type="compositionally biased region" description="Basic and acidic residues" evidence="1">
    <location>
        <begin position="1"/>
        <end position="16"/>
    </location>
</feature>
<evidence type="ECO:0000313" key="3">
    <source>
        <dbReference type="Proteomes" id="UP000015530"/>
    </source>
</evidence>
<proteinExistence type="predicted"/>
<sequence>MGSWGNKEERRTDRMPKLHMQPTATQSPMTPPVAPDPIRDAMMASIGRVEELPLDNTKREHHDRLRPRRPVVPTQTSESLQGYLKLAKTGLDDDEAKGVQNLSDLGGPSAYRASGGPSQDYVPKPRPANDTYAGMKTSPNGILLPPGAEVRIFTKTSGNGAGTNFLVQAVGGTEQTYVTQATSSQTTGATQVTSAMSSQGASVTFKGSQHNPGQGSMSDLPPHLRKKPAEGDSSSPLSAQTTQSTQADKQPAQPTQSTQTVSPALSTQPAQVAKTQTPVAAVAPPITKASLPSEGRKEHECAPANDSTLPPDRQLFSSTCKGKIGGPGGSWEDVIVKLKVVFTENRPEGHAMFVMEYKDILTKSHGVETYRCVYAKGILVICSFIDSSNDKPREERYSFRFPDESTGVEFNLQCDNIKRVMEYILKHAIPAKSEAVEPSAKQEAEAESLPETPSEKTAVGIPTPEPVSKMVAAPKTDVDKNASKTTGLEDAFDKLALDKVKGSSMYTAERTAERRQYSAEQLLERRSSAEMPPGIKDVKIPLQKDRGGRLPPHLHPNRRQESSADLQAKAKLHQEWLSGNKTTADLHQESVASPELPATASTMAPVGQSDALVEVEINNQVVQPPIKDAPIFQESESMKESSIQKPESTDARAADESLISFKTSKSEVDSAVSMQPTSTAPTVEDETLNTSLSQEGGTPVPMVESTAKQTDAANATDNSEQSTPVMPPAQANTHPGYIHGVEGMPPQMPTPMMGSPHMAGPAIYHPYGAQQIIESAMQQHLPANGVLHAISVTYHVSQGPSSAQQNGGHQPAPTMYNMTQQLNTGTGFSPRAQVFQPVVQGQTVNSNGPKMRRGLESSRFATGFSGAKYAGSFTGIAADE</sequence>
<dbReference type="Proteomes" id="UP000015530">
    <property type="component" value="Unassembled WGS sequence"/>
</dbReference>
<feature type="compositionally biased region" description="Polar residues" evidence="1">
    <location>
        <begin position="200"/>
        <end position="217"/>
    </location>
</feature>
<dbReference type="OMA" id="NDLGTIR"/>
<feature type="region of interest" description="Disordered" evidence="1">
    <location>
        <begin position="434"/>
        <end position="482"/>
    </location>
</feature>
<dbReference type="STRING" id="1237896.T0LVE9"/>
<dbReference type="EMBL" id="AMYD01000875">
    <property type="protein sequence ID" value="EQB55751.1"/>
    <property type="molecule type" value="Genomic_DNA"/>
</dbReference>
<evidence type="ECO:0000313" key="2">
    <source>
        <dbReference type="EMBL" id="EQB55751.1"/>
    </source>
</evidence>
<feature type="compositionally biased region" description="Basic and acidic residues" evidence="1">
    <location>
        <begin position="48"/>
        <end position="63"/>
    </location>
</feature>
<feature type="region of interest" description="Disordered" evidence="1">
    <location>
        <begin position="542"/>
        <end position="564"/>
    </location>
</feature>
<organism evidence="2 3">
    <name type="scientific">Colletotrichum gloeosporioides (strain Cg-14)</name>
    <name type="common">Anthracnose fungus</name>
    <name type="synonym">Glomerella cingulata</name>
    <dbReference type="NCBI Taxonomy" id="1237896"/>
    <lineage>
        <taxon>Eukaryota</taxon>
        <taxon>Fungi</taxon>
        <taxon>Dikarya</taxon>
        <taxon>Ascomycota</taxon>
        <taxon>Pezizomycotina</taxon>
        <taxon>Sordariomycetes</taxon>
        <taxon>Hypocreomycetidae</taxon>
        <taxon>Glomerellales</taxon>
        <taxon>Glomerellaceae</taxon>
        <taxon>Colletotrichum</taxon>
        <taxon>Colletotrichum gloeosporioides species complex</taxon>
    </lineage>
</organism>
<feature type="compositionally biased region" description="Polar residues" evidence="1">
    <location>
        <begin position="232"/>
        <end position="278"/>
    </location>
</feature>
<dbReference type="AlphaFoldDB" id="T0LVE9"/>
<protein>
    <submittedName>
        <fullName evidence="2">Uncharacterized protein</fullName>
    </submittedName>
</protein>
<dbReference type="HOGENOM" id="CLU_313084_0_0_1"/>
<accession>T0LVE9</accession>